<evidence type="ECO:0000313" key="3">
    <source>
        <dbReference type="Proteomes" id="UP001392437"/>
    </source>
</evidence>
<dbReference type="SUPFAM" id="SSF81383">
    <property type="entry name" value="F-box domain"/>
    <property type="match status" value="1"/>
</dbReference>
<proteinExistence type="predicted"/>
<protein>
    <recommendedName>
        <fullName evidence="4">F-box domain-containing protein</fullName>
    </recommendedName>
</protein>
<keyword evidence="3" id="KW-1185">Reference proteome</keyword>
<accession>A0AAW0RES5</accession>
<organism evidence="2 3">
    <name type="scientific">Apiospora kogelbergensis</name>
    <dbReference type="NCBI Taxonomy" id="1337665"/>
    <lineage>
        <taxon>Eukaryota</taxon>
        <taxon>Fungi</taxon>
        <taxon>Dikarya</taxon>
        <taxon>Ascomycota</taxon>
        <taxon>Pezizomycotina</taxon>
        <taxon>Sordariomycetes</taxon>
        <taxon>Xylariomycetidae</taxon>
        <taxon>Amphisphaeriales</taxon>
        <taxon>Apiosporaceae</taxon>
        <taxon>Apiospora</taxon>
    </lineage>
</organism>
<evidence type="ECO:0000313" key="2">
    <source>
        <dbReference type="EMBL" id="KAK8133297.1"/>
    </source>
</evidence>
<dbReference type="Gene3D" id="1.20.1280.50">
    <property type="match status" value="1"/>
</dbReference>
<gene>
    <name evidence="2" type="ORF">PG999_001470</name>
</gene>
<comment type="caution">
    <text evidence="2">The sequence shown here is derived from an EMBL/GenBank/DDBJ whole genome shotgun (WGS) entry which is preliminary data.</text>
</comment>
<name>A0AAW0RES5_9PEZI</name>
<evidence type="ECO:0008006" key="4">
    <source>
        <dbReference type="Google" id="ProtNLM"/>
    </source>
</evidence>
<dbReference type="AlphaFoldDB" id="A0AAW0RES5"/>
<dbReference type="EMBL" id="JAQQWP010000001">
    <property type="protein sequence ID" value="KAK8133297.1"/>
    <property type="molecule type" value="Genomic_DNA"/>
</dbReference>
<feature type="region of interest" description="Disordered" evidence="1">
    <location>
        <begin position="221"/>
        <end position="252"/>
    </location>
</feature>
<dbReference type="InterPro" id="IPR036047">
    <property type="entry name" value="F-box-like_dom_sf"/>
</dbReference>
<evidence type="ECO:0000256" key="1">
    <source>
        <dbReference type="SAM" id="MobiDB-lite"/>
    </source>
</evidence>
<dbReference type="Proteomes" id="UP001392437">
    <property type="component" value="Unassembled WGS sequence"/>
</dbReference>
<feature type="compositionally biased region" description="Acidic residues" evidence="1">
    <location>
        <begin position="228"/>
        <end position="246"/>
    </location>
</feature>
<reference evidence="2 3" key="1">
    <citation type="submission" date="2023-01" db="EMBL/GenBank/DDBJ databases">
        <title>Analysis of 21 Apiospora genomes using comparative genomics revels a genus with tremendous synthesis potential of carbohydrate active enzymes and secondary metabolites.</title>
        <authorList>
            <person name="Sorensen T."/>
        </authorList>
    </citation>
    <scope>NUCLEOTIDE SEQUENCE [LARGE SCALE GENOMIC DNA]</scope>
    <source>
        <strain evidence="2 3">CBS 117206</strain>
    </source>
</reference>
<sequence>MATPVTNFLTTTELLEQMFLECDQQTLLTRIQRVCQRWRDIIEASPTLQAHLFRKPAPAVEGAEPVLNPLLVAKFPCFFARVQKASSDDGGGGGGGDVFYGAAQLRGLAIAADPEAYLRAGASWRVMHVRQPPLTGLGVARPMRRYSQRYLQDVKMGMLYDHVRQAVSGGAQEEEWRVVWGRVDALSPALELWGDYYEGIRRQLENEVDAVLILRSRRVARTQAVAGSDEDGAERDGEGGDGEEDLGTNTRG</sequence>